<dbReference type="PRINTS" id="PR01270">
    <property type="entry name" value="HDASUPER"/>
</dbReference>
<dbReference type="InterPro" id="IPR023801">
    <property type="entry name" value="His_deacetylse_dom"/>
</dbReference>
<reference evidence="4 5" key="1">
    <citation type="journal article" date="2015" name="Microbiome">
        <title>Genomic resolution of linkages in carbon, nitrogen, and sulfur cycling among widespread estuary sediment bacteria.</title>
        <authorList>
            <person name="Baker B.J."/>
            <person name="Lazar C.S."/>
            <person name="Teske A.P."/>
            <person name="Dick G.J."/>
        </authorList>
    </citation>
    <scope>NUCLEOTIDE SEQUENCE [LARGE SCALE GENOMIC DNA]</scope>
    <source>
        <strain evidence="4">DG_26</strain>
    </source>
</reference>
<dbReference type="GO" id="GO:0004407">
    <property type="term" value="F:histone deacetylase activity"/>
    <property type="evidence" value="ECO:0007669"/>
    <property type="project" value="InterPro"/>
</dbReference>
<dbReference type="InterPro" id="IPR037138">
    <property type="entry name" value="His_deacetylse_dom_sf"/>
</dbReference>
<dbReference type="Proteomes" id="UP000051124">
    <property type="component" value="Unassembled WGS sequence"/>
</dbReference>
<gene>
    <name evidence="4" type="ORF">AMJ40_01910</name>
</gene>
<evidence type="ECO:0000313" key="4">
    <source>
        <dbReference type="EMBL" id="KPJ50738.1"/>
    </source>
</evidence>
<evidence type="ECO:0000256" key="1">
    <source>
        <dbReference type="ARBA" id="ARBA00005947"/>
    </source>
</evidence>
<comment type="caution">
    <text evidence="4">The sequence shown here is derived from an EMBL/GenBank/DDBJ whole genome shotgun (WGS) entry which is preliminary data.</text>
</comment>
<dbReference type="AlphaFoldDB" id="A0A0S7WKQ1"/>
<dbReference type="Gene3D" id="3.40.800.20">
    <property type="entry name" value="Histone deacetylase domain"/>
    <property type="match status" value="1"/>
</dbReference>
<evidence type="ECO:0000259" key="3">
    <source>
        <dbReference type="Pfam" id="PF00850"/>
    </source>
</evidence>
<dbReference type="EMBL" id="LIZT01000013">
    <property type="protein sequence ID" value="KPJ50738.1"/>
    <property type="molecule type" value="Genomic_DNA"/>
</dbReference>
<accession>A0A0S7WKQ1</accession>
<evidence type="ECO:0000313" key="5">
    <source>
        <dbReference type="Proteomes" id="UP000051124"/>
    </source>
</evidence>
<dbReference type="CDD" id="cd09993">
    <property type="entry name" value="HDAC_classIV"/>
    <property type="match status" value="1"/>
</dbReference>
<sequence length="295" mass="32817">MKFVYSERYLVDIGIHVFPIEKYSLVNEGLRAEGMGEDDFVQPKPSTREDLLRVHSEDYLDDLIHLRPTHRTISSELPLTREIVDASILAAGGTCLAALISLSERCAIHLGGGWHHAFPSHAEGFCYINDIAVAIRKLQAESRIERAAVVDCDLHQGNGTAKIFQDDPTVFTFSIHQERNYPVKEKSDLDIGLEDRTTDEEYLSHLRYGLAEIFSRSDPELVLYVAGADPYEGDLLGGLSVTIDGLRRRDELVMSECQRRGIPVGVVFAGGYAARIEDTVAIHMGTCRVARELCG</sequence>
<dbReference type="InterPro" id="IPR000286">
    <property type="entry name" value="HDACs"/>
</dbReference>
<comment type="similarity">
    <text evidence="1">Belongs to the histone deacetylase family.</text>
</comment>
<dbReference type="GO" id="GO:0040029">
    <property type="term" value="P:epigenetic regulation of gene expression"/>
    <property type="evidence" value="ECO:0007669"/>
    <property type="project" value="TreeGrafter"/>
</dbReference>
<protein>
    <recommendedName>
        <fullName evidence="3">Histone deacetylase domain-containing protein</fullName>
    </recommendedName>
</protein>
<dbReference type="InterPro" id="IPR044150">
    <property type="entry name" value="HDAC_classIV"/>
</dbReference>
<dbReference type="InterPro" id="IPR023696">
    <property type="entry name" value="Ureohydrolase_dom_sf"/>
</dbReference>
<evidence type="ECO:0000256" key="2">
    <source>
        <dbReference type="ARBA" id="ARBA00022801"/>
    </source>
</evidence>
<dbReference type="SUPFAM" id="SSF52768">
    <property type="entry name" value="Arginase/deacetylase"/>
    <property type="match status" value="1"/>
</dbReference>
<proteinExistence type="inferred from homology"/>
<dbReference type="GO" id="GO:0016787">
    <property type="term" value="F:hydrolase activity"/>
    <property type="evidence" value="ECO:0007669"/>
    <property type="project" value="UniProtKB-KW"/>
</dbReference>
<dbReference type="Pfam" id="PF00850">
    <property type="entry name" value="Hist_deacetyl"/>
    <property type="match status" value="1"/>
</dbReference>
<organism evidence="4 5">
    <name type="scientific">candidate division TA06 bacterium DG_26</name>
    <dbReference type="NCBI Taxonomy" id="1703771"/>
    <lineage>
        <taxon>Bacteria</taxon>
        <taxon>Bacteria division TA06</taxon>
    </lineage>
</organism>
<feature type="domain" description="Histone deacetylase" evidence="3">
    <location>
        <begin position="16"/>
        <end position="275"/>
    </location>
</feature>
<dbReference type="PANTHER" id="PTHR10625">
    <property type="entry name" value="HISTONE DEACETYLASE HDAC1-RELATED"/>
    <property type="match status" value="1"/>
</dbReference>
<keyword evidence="2" id="KW-0378">Hydrolase</keyword>
<dbReference type="PANTHER" id="PTHR10625:SF19">
    <property type="entry name" value="HISTONE DEACETYLASE 12"/>
    <property type="match status" value="1"/>
</dbReference>
<name>A0A0S7WKQ1_UNCT6</name>